<organism evidence="2 3">
    <name type="scientific">Corynespora cassiicola Philippines</name>
    <dbReference type="NCBI Taxonomy" id="1448308"/>
    <lineage>
        <taxon>Eukaryota</taxon>
        <taxon>Fungi</taxon>
        <taxon>Dikarya</taxon>
        <taxon>Ascomycota</taxon>
        <taxon>Pezizomycotina</taxon>
        <taxon>Dothideomycetes</taxon>
        <taxon>Pleosporomycetidae</taxon>
        <taxon>Pleosporales</taxon>
        <taxon>Corynesporascaceae</taxon>
        <taxon>Corynespora</taxon>
    </lineage>
</organism>
<dbReference type="AlphaFoldDB" id="A0A2T2MZH0"/>
<accession>A0A2T2MZH0</accession>
<gene>
    <name evidence="2" type="ORF">BS50DRAFT_82112</name>
</gene>
<sequence>MKVDKMLGRHVENVLDVGIKDAEKALRSQTVGPRPGNGSKMCGSVAGTKTEPQKTERMSPQACVRATGAFGLVQDNYSSDLGNREALWPSQSTRPESKL</sequence>
<dbReference type="EMBL" id="KZ678240">
    <property type="protein sequence ID" value="PSN58623.1"/>
    <property type="molecule type" value="Genomic_DNA"/>
</dbReference>
<reference evidence="2 3" key="1">
    <citation type="journal article" date="2018" name="Front. Microbiol.">
        <title>Genome-Wide Analysis of Corynespora cassiicola Leaf Fall Disease Putative Effectors.</title>
        <authorList>
            <person name="Lopez D."/>
            <person name="Ribeiro S."/>
            <person name="Label P."/>
            <person name="Fumanal B."/>
            <person name="Venisse J.S."/>
            <person name="Kohler A."/>
            <person name="de Oliveira R.R."/>
            <person name="Labutti K."/>
            <person name="Lipzen A."/>
            <person name="Lail K."/>
            <person name="Bauer D."/>
            <person name="Ohm R.A."/>
            <person name="Barry K.W."/>
            <person name="Spatafora J."/>
            <person name="Grigoriev I.V."/>
            <person name="Martin F.M."/>
            <person name="Pujade-Renaud V."/>
        </authorList>
    </citation>
    <scope>NUCLEOTIDE SEQUENCE [LARGE SCALE GENOMIC DNA]</scope>
    <source>
        <strain evidence="2 3">Philippines</strain>
    </source>
</reference>
<dbReference type="Proteomes" id="UP000240883">
    <property type="component" value="Unassembled WGS sequence"/>
</dbReference>
<protein>
    <submittedName>
        <fullName evidence="2">Uncharacterized protein</fullName>
    </submittedName>
</protein>
<name>A0A2T2MZH0_CORCC</name>
<evidence type="ECO:0000256" key="1">
    <source>
        <dbReference type="SAM" id="MobiDB-lite"/>
    </source>
</evidence>
<evidence type="ECO:0000313" key="3">
    <source>
        <dbReference type="Proteomes" id="UP000240883"/>
    </source>
</evidence>
<proteinExistence type="predicted"/>
<feature type="region of interest" description="Disordered" evidence="1">
    <location>
        <begin position="27"/>
        <end position="60"/>
    </location>
</feature>
<evidence type="ECO:0000313" key="2">
    <source>
        <dbReference type="EMBL" id="PSN58623.1"/>
    </source>
</evidence>
<keyword evidence="3" id="KW-1185">Reference proteome</keyword>